<dbReference type="GO" id="GO:0004842">
    <property type="term" value="F:ubiquitin-protein transferase activity"/>
    <property type="evidence" value="ECO:0007669"/>
    <property type="project" value="TreeGrafter"/>
</dbReference>
<comment type="subcellular location">
    <subcellularLocation>
        <location evidence="2">Secreted</location>
    </subcellularLocation>
    <subcellularLocation>
        <location evidence="1">Target cell membrane</location>
    </subcellularLocation>
</comment>
<evidence type="ECO:0000259" key="15">
    <source>
        <dbReference type="Pfam" id="PF02838"/>
    </source>
</evidence>
<dbReference type="InterPro" id="IPR015882">
    <property type="entry name" value="HEX_bac_N"/>
</dbReference>
<dbReference type="GO" id="GO:0005576">
    <property type="term" value="C:extracellular region"/>
    <property type="evidence" value="ECO:0007669"/>
    <property type="project" value="UniProtKB-SubCell"/>
</dbReference>
<evidence type="ECO:0000256" key="11">
    <source>
        <dbReference type="ARBA" id="ARBA00023043"/>
    </source>
</evidence>
<dbReference type="Proteomes" id="UP001497382">
    <property type="component" value="Unassembled WGS sequence"/>
</dbReference>
<dbReference type="SUPFAM" id="SSF51445">
    <property type="entry name" value="(Trans)glycosidases"/>
    <property type="match status" value="1"/>
</dbReference>
<dbReference type="InterPro" id="IPR036770">
    <property type="entry name" value="Ankyrin_rpt-contain_sf"/>
</dbReference>
<keyword evidence="13" id="KW-0472">Membrane</keyword>
<dbReference type="PANTHER" id="PTHR24171:SF11">
    <property type="entry name" value="26S PROTEASOME NON-ATPASE REGULATORY SUBUNIT 10"/>
    <property type="match status" value="1"/>
</dbReference>
<reference evidence="16 17" key="1">
    <citation type="submission" date="2024-04" db="EMBL/GenBank/DDBJ databases">
        <authorList>
            <person name="Rising A."/>
            <person name="Reimegard J."/>
            <person name="Sonavane S."/>
            <person name="Akerstrom W."/>
            <person name="Nylinder S."/>
            <person name="Hedman E."/>
            <person name="Kallberg Y."/>
        </authorList>
    </citation>
    <scope>NUCLEOTIDE SEQUENCE [LARGE SCALE GENOMIC DNA]</scope>
</reference>
<evidence type="ECO:0000313" key="16">
    <source>
        <dbReference type="EMBL" id="CAL1283626.1"/>
    </source>
</evidence>
<dbReference type="InterPro" id="IPR002110">
    <property type="entry name" value="Ankyrin_rpt"/>
</dbReference>
<dbReference type="Pfam" id="PF02838">
    <property type="entry name" value="Glyco_hydro_20b"/>
    <property type="match status" value="1"/>
</dbReference>
<keyword evidence="11 14" id="KW-0040">ANK repeat</keyword>
<dbReference type="GO" id="GO:0070531">
    <property type="term" value="C:BRCA1-A complex"/>
    <property type="evidence" value="ECO:0007669"/>
    <property type="project" value="TreeGrafter"/>
</dbReference>
<keyword evidence="9" id="KW-0378">Hydrolase</keyword>
<evidence type="ECO:0000256" key="5">
    <source>
        <dbReference type="ARBA" id="ARBA00022537"/>
    </source>
</evidence>
<evidence type="ECO:0000256" key="2">
    <source>
        <dbReference type="ARBA" id="ARBA00004613"/>
    </source>
</evidence>
<keyword evidence="5" id="KW-1052">Target cell membrane</keyword>
<comment type="caution">
    <text evidence="16">The sequence shown here is derived from an EMBL/GenBank/DDBJ whole genome shotgun (WGS) entry which is preliminary data.</text>
</comment>
<evidence type="ECO:0000256" key="7">
    <source>
        <dbReference type="ARBA" id="ARBA00022699"/>
    </source>
</evidence>
<evidence type="ECO:0000256" key="12">
    <source>
        <dbReference type="ARBA" id="ARBA00023295"/>
    </source>
</evidence>
<evidence type="ECO:0000256" key="6">
    <source>
        <dbReference type="ARBA" id="ARBA00022656"/>
    </source>
</evidence>
<accession>A0AAV2AJ01</accession>
<name>A0AAV2AJ01_9ARAC</name>
<dbReference type="GO" id="GO:0031436">
    <property type="term" value="C:BRCA1-BARD1 complex"/>
    <property type="evidence" value="ECO:0007669"/>
    <property type="project" value="TreeGrafter"/>
</dbReference>
<evidence type="ECO:0000256" key="4">
    <source>
        <dbReference type="ARBA" id="ARBA00022525"/>
    </source>
</evidence>
<dbReference type="SUPFAM" id="SSF55545">
    <property type="entry name" value="beta-N-acetylhexosaminidase-like domain"/>
    <property type="match status" value="1"/>
</dbReference>
<dbReference type="GO" id="GO:0085020">
    <property type="term" value="P:protein K6-linked ubiquitination"/>
    <property type="evidence" value="ECO:0007669"/>
    <property type="project" value="TreeGrafter"/>
</dbReference>
<dbReference type="GO" id="GO:0006887">
    <property type="term" value="P:exocytosis"/>
    <property type="evidence" value="ECO:0007669"/>
    <property type="project" value="UniProtKB-KW"/>
</dbReference>
<dbReference type="InterPro" id="IPR029018">
    <property type="entry name" value="Hex-like_dom2"/>
</dbReference>
<proteinExistence type="predicted"/>
<dbReference type="Gene3D" id="3.20.20.80">
    <property type="entry name" value="Glycosidases"/>
    <property type="match status" value="2"/>
</dbReference>
<dbReference type="Gene3D" id="3.30.379.10">
    <property type="entry name" value="Chitobiase/beta-hexosaminidase domain 2-like"/>
    <property type="match status" value="1"/>
</dbReference>
<keyword evidence="17" id="KW-1185">Reference proteome</keyword>
<dbReference type="GO" id="GO:0044218">
    <property type="term" value="C:other organism cell membrane"/>
    <property type="evidence" value="ECO:0007669"/>
    <property type="project" value="UniProtKB-KW"/>
</dbReference>
<dbReference type="GO" id="GO:0090729">
    <property type="term" value="F:toxin activity"/>
    <property type="evidence" value="ECO:0007669"/>
    <property type="project" value="UniProtKB-KW"/>
</dbReference>
<organism evidence="16 17">
    <name type="scientific">Larinioides sclopetarius</name>
    <dbReference type="NCBI Taxonomy" id="280406"/>
    <lineage>
        <taxon>Eukaryota</taxon>
        <taxon>Metazoa</taxon>
        <taxon>Ecdysozoa</taxon>
        <taxon>Arthropoda</taxon>
        <taxon>Chelicerata</taxon>
        <taxon>Arachnida</taxon>
        <taxon>Araneae</taxon>
        <taxon>Araneomorphae</taxon>
        <taxon>Entelegynae</taxon>
        <taxon>Araneoidea</taxon>
        <taxon>Araneidae</taxon>
        <taxon>Larinioides</taxon>
    </lineage>
</organism>
<dbReference type="Pfam" id="PF12796">
    <property type="entry name" value="Ank_2"/>
    <property type="match status" value="1"/>
</dbReference>
<evidence type="ECO:0000256" key="1">
    <source>
        <dbReference type="ARBA" id="ARBA00004175"/>
    </source>
</evidence>
<dbReference type="SMART" id="SM00248">
    <property type="entry name" value="ANK"/>
    <property type="match status" value="3"/>
</dbReference>
<dbReference type="GO" id="GO:0016798">
    <property type="term" value="F:hydrolase activity, acting on glycosyl bonds"/>
    <property type="evidence" value="ECO:0007669"/>
    <property type="project" value="UniProtKB-KW"/>
</dbReference>
<protein>
    <recommendedName>
        <fullName evidence="15">Beta-hexosaminidase bacterial type N-terminal domain-containing protein</fullName>
    </recommendedName>
</protein>
<evidence type="ECO:0000256" key="3">
    <source>
        <dbReference type="ARBA" id="ARBA00022483"/>
    </source>
</evidence>
<dbReference type="PROSITE" id="PS50297">
    <property type="entry name" value="ANK_REP_REGION"/>
    <property type="match status" value="3"/>
</dbReference>
<evidence type="ECO:0000256" key="10">
    <source>
        <dbReference type="ARBA" id="ARBA00023028"/>
    </source>
</evidence>
<keyword evidence="7" id="KW-0528">Neurotoxin</keyword>
<dbReference type="SUPFAM" id="SSF48403">
    <property type="entry name" value="Ankyrin repeat"/>
    <property type="match status" value="1"/>
</dbReference>
<dbReference type="PROSITE" id="PS50088">
    <property type="entry name" value="ANK_REPEAT"/>
    <property type="match status" value="3"/>
</dbReference>
<feature type="repeat" description="ANK" evidence="14">
    <location>
        <begin position="52"/>
        <end position="84"/>
    </location>
</feature>
<keyword evidence="8" id="KW-0677">Repeat</keyword>
<keyword evidence="4" id="KW-0964">Secreted</keyword>
<keyword evidence="13" id="KW-1053">Target membrane</keyword>
<feature type="repeat" description="ANK" evidence="14">
    <location>
        <begin position="136"/>
        <end position="168"/>
    </location>
</feature>
<evidence type="ECO:0000256" key="9">
    <source>
        <dbReference type="ARBA" id="ARBA00022801"/>
    </source>
</evidence>
<keyword evidence="10" id="KW-0638">Presynaptic neurotoxin</keyword>
<evidence type="ECO:0000256" key="8">
    <source>
        <dbReference type="ARBA" id="ARBA00022737"/>
    </source>
</evidence>
<keyword evidence="6" id="KW-0800">Toxin</keyword>
<gene>
    <name evidence="16" type="ORF">LARSCL_LOCUS12722</name>
</gene>
<dbReference type="InterPro" id="IPR017853">
    <property type="entry name" value="GH"/>
</dbReference>
<keyword evidence="3" id="KW-0268">Exocytosis</keyword>
<sequence>MDKELLNNLSTAVSNGRTDIVRSLLSMCENGSAVSNGTSISTNQVINETCNPSGTLLHLATKLDHVDIVRTLLSSGANVGIENSHGESPFDLAQSEAMAAVYVDELLKCSAKSELDRIKQLINAGVDVNSQDSPESMNTALHWAVCFGKPEAVQCLLDHGASPNVVNGHGVTPLHEAVKRKNIGIIKLLLASGADPLFKASKGKFLNKSPMDIAEGNEEISQLFMEYLPKDSESEKSAEESHSEQLSRSNMENLSASLQSLTSISDSSVKNLSTYTPQSAVQVPPFLLTPLPLITDSKLHLLWPQPQKIVQIEEEFFRLQPKYSVQIIHSVVDVSAHSVIDVWNIHRSKFASLGFECSVENIMKSNFECSGDIICHLNPQMFSRTESYKLIISKDQMRILSSDLLGLHYALCTLEQLFSLYEEDGSLPSLFIYDWPQLQHRAVLLDFAHGARKPTLETLKEYIKTMSLLKLNQLHCYFRYEQNNGNSLPYSNKDFIELSRFCSEHFISLVPAIDVCANEKHINVKDSITEPAHQLMSLFSSKSIQIGPNLSKIILQEFLSSKNSKIIWDMLLLPTSTVVFLCYNSNIQPGNDWLKLLPLNCILIDYGYQVEHDYDHNSKVITHSGLNVCIGTGSAAWGSIAGSPETAIACIHKASIAATLHAAFGMIVADWQTHPHHPAFCFSWPGILLGLGMAWNTSVHLDYLHSRLPELLNFYVYQDAAQITGYLNVELGRLEAFMHQSIYQSYKDPTLSTACKSSILHQLLVDADAVLLDNFTFDLLQQVIRHVRKFELELQKAKPTCFHHGEVVLELRLAMDLLLFACRLSKVMVTTGLNPASNACGLAVINVGISNLPPIARTDLANRLLALIEQFRAVWLSRNLPCGLQTSLTMFNSLLTKLIPENDDSLYSVDRNTPLLQDLYSSTDIARKASLTA</sequence>
<dbReference type="GO" id="GO:0044231">
    <property type="term" value="C:host cell presynaptic membrane"/>
    <property type="evidence" value="ECO:0007669"/>
    <property type="project" value="UniProtKB-KW"/>
</dbReference>
<dbReference type="Gene3D" id="1.25.40.20">
    <property type="entry name" value="Ankyrin repeat-containing domain"/>
    <property type="match status" value="2"/>
</dbReference>
<dbReference type="PANTHER" id="PTHR24171">
    <property type="entry name" value="ANKYRIN REPEAT DOMAIN-CONTAINING PROTEIN 39-RELATED"/>
    <property type="match status" value="1"/>
</dbReference>
<dbReference type="EMBL" id="CAXIEN010000169">
    <property type="protein sequence ID" value="CAL1283626.1"/>
    <property type="molecule type" value="Genomic_DNA"/>
</dbReference>
<evidence type="ECO:0000256" key="13">
    <source>
        <dbReference type="ARBA" id="ARBA00023298"/>
    </source>
</evidence>
<feature type="repeat" description="ANK" evidence="14">
    <location>
        <begin position="169"/>
        <end position="201"/>
    </location>
</feature>
<dbReference type="Pfam" id="PF00023">
    <property type="entry name" value="Ank"/>
    <property type="match status" value="1"/>
</dbReference>
<feature type="domain" description="Beta-hexosaminidase bacterial type N-terminal" evidence="15">
    <location>
        <begin position="302"/>
        <end position="435"/>
    </location>
</feature>
<dbReference type="AlphaFoldDB" id="A0AAV2AJ01"/>
<keyword evidence="12" id="KW-0326">Glycosidase</keyword>
<evidence type="ECO:0000313" key="17">
    <source>
        <dbReference type="Proteomes" id="UP001497382"/>
    </source>
</evidence>
<evidence type="ECO:0000256" key="14">
    <source>
        <dbReference type="PROSITE-ProRule" id="PRU00023"/>
    </source>
</evidence>